<gene>
    <name evidence="1" type="ORF">Amon02_000982400</name>
</gene>
<comment type="caution">
    <text evidence="1">The sequence shown here is derived from an EMBL/GenBank/DDBJ whole genome shotgun (WGS) entry which is preliminary data.</text>
</comment>
<accession>A0ACB5TVZ3</accession>
<sequence length="665" mass="75004">MISASNAAKSAIGKLYRDKRLARIVVDEAHCVSSWGHDFRPDYKALSYFKTEYPDIPVMALTATANEKVRMDIIHNLKLNKPKFFKQSFNRTNLFYEVLQKKKSVIEEIATMINTKYRHQTGIIYCHSKNSCETTSARLNDFGIKCDFYHAGLSNEERFAVQKAWQDDKVQVICATIAFGMGIDKPDVRFVFHLTMPRNLEGYYQETGRAGRDGLHSDCIMFYSMRDARSLQSMIQRDKELDRQNKEHHLNKLREVVQYCENTTDCRRQQVLQYFNETFDRKDCNKECDNCLLGSDCVVETRDVTSLAKSIVQLVNEVQNENVTVIQCQDIIKGSKSAKLVAAGLTNNEFHGIGKSIPKVEIERTFFHLIHNSYLVERSIMNGAGFASNYLKLGKFSNKILRGNEKIIMTFSTRKNQAPRPTSARVGNTSAANISNFRYNKENNPPAQFTKASHMYSGTAKAATVTINTFDNPAVKQHMDKTYKELRARRDTITNHIGLASTASVASDTVLKEMANKLPQTKQEFIKLGVKEQYYERFEKALHKLRKERDALAPVQNQSIRTANNVTSMYFNQDDVSLTDLRALHESQNGFSGTPKAPRGKGGRGRSSSGRGRGGRRGRGGKRSFSGSQSQRKRRTSSGPTGSQAKKRKTSGAGSKSSTGPRVLS</sequence>
<protein>
    <submittedName>
        <fullName evidence="1">Unnamed protein product</fullName>
    </submittedName>
</protein>
<organism evidence="1 2">
    <name type="scientific">Ambrosiozyma monospora</name>
    <name type="common">Yeast</name>
    <name type="synonym">Endomycopsis monosporus</name>
    <dbReference type="NCBI Taxonomy" id="43982"/>
    <lineage>
        <taxon>Eukaryota</taxon>
        <taxon>Fungi</taxon>
        <taxon>Dikarya</taxon>
        <taxon>Ascomycota</taxon>
        <taxon>Saccharomycotina</taxon>
        <taxon>Pichiomycetes</taxon>
        <taxon>Pichiales</taxon>
        <taxon>Pichiaceae</taxon>
        <taxon>Ambrosiozyma</taxon>
    </lineage>
</organism>
<proteinExistence type="predicted"/>
<name>A0ACB5TVZ3_AMBMO</name>
<evidence type="ECO:0000313" key="2">
    <source>
        <dbReference type="Proteomes" id="UP001165064"/>
    </source>
</evidence>
<dbReference type="Proteomes" id="UP001165064">
    <property type="component" value="Unassembled WGS sequence"/>
</dbReference>
<dbReference type="EMBL" id="BSXS01009548">
    <property type="protein sequence ID" value="GME95813.1"/>
    <property type="molecule type" value="Genomic_DNA"/>
</dbReference>
<reference evidence="1" key="1">
    <citation type="submission" date="2023-04" db="EMBL/GenBank/DDBJ databases">
        <title>Ambrosiozyma monospora NBRC 10751.</title>
        <authorList>
            <person name="Ichikawa N."/>
            <person name="Sato H."/>
            <person name="Tonouchi N."/>
        </authorList>
    </citation>
    <scope>NUCLEOTIDE SEQUENCE</scope>
    <source>
        <strain evidence="1">NBRC 10751</strain>
    </source>
</reference>
<evidence type="ECO:0000313" key="1">
    <source>
        <dbReference type="EMBL" id="GME95813.1"/>
    </source>
</evidence>
<keyword evidence="2" id="KW-1185">Reference proteome</keyword>